<organism evidence="1 2">
    <name type="scientific">Symbiodinium microadriaticum</name>
    <name type="common">Dinoflagellate</name>
    <name type="synonym">Zooxanthella microadriatica</name>
    <dbReference type="NCBI Taxonomy" id="2951"/>
    <lineage>
        <taxon>Eukaryota</taxon>
        <taxon>Sar</taxon>
        <taxon>Alveolata</taxon>
        <taxon>Dinophyceae</taxon>
        <taxon>Suessiales</taxon>
        <taxon>Symbiodiniaceae</taxon>
        <taxon>Symbiodinium</taxon>
    </lineage>
</organism>
<gene>
    <name evidence="1" type="ORF">AK812_SmicGene15792</name>
</gene>
<keyword evidence="2" id="KW-1185">Reference proteome</keyword>
<name>A0A1Q9E231_SYMMI</name>
<sequence length="137" mass="14693">MRGPQLLFLVLETRQHIVSSDLEAEMLVSLRCRLQGLVSALLPFGFLINSTSEHGRTGRCLAASSSHVSRHSFRLGVAADSCEQLCKPGGARTYGRFRPTRPFAVLSARALMATMARCAGSRGCACGRGVLIPGGFQ</sequence>
<protein>
    <submittedName>
        <fullName evidence="1">Uncharacterized protein</fullName>
    </submittedName>
</protein>
<evidence type="ECO:0000313" key="2">
    <source>
        <dbReference type="Proteomes" id="UP000186817"/>
    </source>
</evidence>
<evidence type="ECO:0000313" key="1">
    <source>
        <dbReference type="EMBL" id="OLQ01453.1"/>
    </source>
</evidence>
<proteinExistence type="predicted"/>
<dbReference type="Proteomes" id="UP000186817">
    <property type="component" value="Unassembled WGS sequence"/>
</dbReference>
<accession>A0A1Q9E231</accession>
<comment type="caution">
    <text evidence="1">The sequence shown here is derived from an EMBL/GenBank/DDBJ whole genome shotgun (WGS) entry which is preliminary data.</text>
</comment>
<dbReference type="AlphaFoldDB" id="A0A1Q9E231"/>
<reference evidence="1 2" key="1">
    <citation type="submission" date="2016-02" db="EMBL/GenBank/DDBJ databases">
        <title>Genome analysis of coral dinoflagellate symbionts highlights evolutionary adaptations to a symbiotic lifestyle.</title>
        <authorList>
            <person name="Aranda M."/>
            <person name="Li Y."/>
            <person name="Liew Y.J."/>
            <person name="Baumgarten S."/>
            <person name="Simakov O."/>
            <person name="Wilson M."/>
            <person name="Piel J."/>
            <person name="Ashoor H."/>
            <person name="Bougouffa S."/>
            <person name="Bajic V.B."/>
            <person name="Ryu T."/>
            <person name="Ravasi T."/>
            <person name="Bayer T."/>
            <person name="Micklem G."/>
            <person name="Kim H."/>
            <person name="Bhak J."/>
            <person name="Lajeunesse T.C."/>
            <person name="Voolstra C.R."/>
        </authorList>
    </citation>
    <scope>NUCLEOTIDE SEQUENCE [LARGE SCALE GENOMIC DNA]</scope>
    <source>
        <strain evidence="1 2">CCMP2467</strain>
    </source>
</reference>
<dbReference type="EMBL" id="LSRX01000291">
    <property type="protein sequence ID" value="OLQ01453.1"/>
    <property type="molecule type" value="Genomic_DNA"/>
</dbReference>